<dbReference type="Proteomes" id="UP000505306">
    <property type="component" value="Chromosome"/>
</dbReference>
<dbReference type="KEGG" id="mgel:G5B37_08195"/>
<name>A0A6G6GMA8_9FLAO</name>
<feature type="domain" description="Transglutaminase-like" evidence="2">
    <location>
        <begin position="114"/>
        <end position="180"/>
    </location>
</feature>
<organism evidence="3 4">
    <name type="scientific">Rasiella rasia</name>
    <dbReference type="NCBI Taxonomy" id="2744027"/>
    <lineage>
        <taxon>Bacteria</taxon>
        <taxon>Pseudomonadati</taxon>
        <taxon>Bacteroidota</taxon>
        <taxon>Flavobacteriia</taxon>
        <taxon>Flavobacteriales</taxon>
        <taxon>Flavobacteriaceae</taxon>
        <taxon>Rasiella</taxon>
    </lineage>
</organism>
<gene>
    <name evidence="3" type="ORF">G5B37_08195</name>
</gene>
<dbReference type="SUPFAM" id="SSF54001">
    <property type="entry name" value="Cysteine proteinases"/>
    <property type="match status" value="1"/>
</dbReference>
<keyword evidence="4" id="KW-1185">Reference proteome</keyword>
<accession>A0A6G6GMA8</accession>
<protein>
    <recommendedName>
        <fullName evidence="2">Transglutaminase-like domain-containing protein</fullName>
    </recommendedName>
</protein>
<reference evidence="3 4" key="1">
    <citation type="submission" date="2020-02" db="EMBL/GenBank/DDBJ databases">
        <title>Complete genome sequence of Flavobacteriaceae bacterium.</title>
        <authorList>
            <person name="Kim S.-J."/>
            <person name="Kim Y.-S."/>
            <person name="Kim K.-H."/>
        </authorList>
    </citation>
    <scope>NUCLEOTIDE SEQUENCE [LARGE SCALE GENOMIC DNA]</scope>
    <source>
        <strain evidence="3 4">RR4-40</strain>
    </source>
</reference>
<dbReference type="Gene3D" id="3.10.620.30">
    <property type="match status" value="1"/>
</dbReference>
<dbReference type="Pfam" id="PF01841">
    <property type="entry name" value="Transglut_core"/>
    <property type="match status" value="1"/>
</dbReference>
<dbReference type="InterPro" id="IPR002931">
    <property type="entry name" value="Transglutaminase-like"/>
</dbReference>
<dbReference type="PANTHER" id="PTHR46333:SF2">
    <property type="entry name" value="CYTOKINESIS PROTEIN 3"/>
    <property type="match status" value="1"/>
</dbReference>
<dbReference type="PANTHER" id="PTHR46333">
    <property type="entry name" value="CYTOKINESIS PROTEIN 3"/>
    <property type="match status" value="1"/>
</dbReference>
<feature type="signal peptide" evidence="1">
    <location>
        <begin position="1"/>
        <end position="27"/>
    </location>
</feature>
<dbReference type="InterPro" id="IPR038765">
    <property type="entry name" value="Papain-like_cys_pep_sf"/>
</dbReference>
<evidence type="ECO:0000313" key="4">
    <source>
        <dbReference type="Proteomes" id="UP000505306"/>
    </source>
</evidence>
<dbReference type="GO" id="GO:0005737">
    <property type="term" value="C:cytoplasm"/>
    <property type="evidence" value="ECO:0007669"/>
    <property type="project" value="TreeGrafter"/>
</dbReference>
<evidence type="ECO:0000313" key="3">
    <source>
        <dbReference type="EMBL" id="QIE59543.1"/>
    </source>
</evidence>
<dbReference type="EMBL" id="CP049057">
    <property type="protein sequence ID" value="QIE59543.1"/>
    <property type="molecule type" value="Genomic_DNA"/>
</dbReference>
<dbReference type="AlphaFoldDB" id="A0A6G6GMA8"/>
<proteinExistence type="predicted"/>
<evidence type="ECO:0000259" key="2">
    <source>
        <dbReference type="SMART" id="SM00460"/>
    </source>
</evidence>
<dbReference type="SMART" id="SM00460">
    <property type="entry name" value="TGc"/>
    <property type="match status" value="1"/>
</dbReference>
<keyword evidence="1" id="KW-0732">Signal</keyword>
<dbReference type="RefSeq" id="WP_164679558.1">
    <property type="nucleotide sequence ID" value="NZ_CP049057.1"/>
</dbReference>
<feature type="chain" id="PRO_5026015252" description="Transglutaminase-like domain-containing protein" evidence="1">
    <location>
        <begin position="28"/>
        <end position="223"/>
    </location>
</feature>
<sequence length="223" mass="25440">MNISIVKLQFFTVVFIVLAGFAAPANAQGKYIIGKRTTHSEYRKPKVQPKITNLETPTKRLAQKITKGKTTDAQKAESIFLWLATTIEYDNELRLNRKLQKQIYTSKENIIAHVLRRKKALCGGYAFLFEQLCEDVGVKAKSIHGFTLQGGQVKNTSGVPEHTWNAVFIDGSWRLLDITWSVSHGNRQNPQLFWYDTKPADFALTHLPVDKKWLLPKRLNSIK</sequence>
<dbReference type="InterPro" id="IPR052557">
    <property type="entry name" value="CAP/Cytokinesis_protein"/>
</dbReference>
<evidence type="ECO:0000256" key="1">
    <source>
        <dbReference type="SAM" id="SignalP"/>
    </source>
</evidence>